<keyword evidence="1" id="KW-0472">Membrane</keyword>
<dbReference type="AlphaFoldDB" id="A0A2G9TS51"/>
<dbReference type="OrthoDB" id="5825307at2759"/>
<keyword evidence="1" id="KW-1133">Transmembrane helix</keyword>
<sequence>MIASTFGQGLLMGYTINQRYLSSQPIAFITPIAVSFGYAQVSQRAKGDRAMILCASLGSAVSAHLVIGALTGQLGAAYEFLALGYVALSGIIMQLLFHTAQWTRGHAFQNLHNAFYALFKGMTFYCFGTYIE</sequence>
<dbReference type="Proteomes" id="UP000230423">
    <property type="component" value="Unassembled WGS sequence"/>
</dbReference>
<feature type="transmembrane region" description="Helical" evidence="1">
    <location>
        <begin position="76"/>
        <end position="97"/>
    </location>
</feature>
<dbReference type="PANTHER" id="PTHR31176:SF1">
    <property type="entry name" value="MFS DOMAIN-CONTAINING PROTEIN-RELATED"/>
    <property type="match status" value="1"/>
</dbReference>
<protein>
    <recommendedName>
        <fullName evidence="4">Membrane transporter protein</fullName>
    </recommendedName>
</protein>
<gene>
    <name evidence="2" type="ORF">TELCIR_17673</name>
</gene>
<keyword evidence="1" id="KW-0812">Transmembrane</keyword>
<evidence type="ECO:0000256" key="1">
    <source>
        <dbReference type="SAM" id="Phobius"/>
    </source>
</evidence>
<accession>A0A2G9TS51</accession>
<keyword evidence="3" id="KW-1185">Reference proteome</keyword>
<feature type="transmembrane region" description="Helical" evidence="1">
    <location>
        <begin position="20"/>
        <end position="38"/>
    </location>
</feature>
<feature type="transmembrane region" description="Helical" evidence="1">
    <location>
        <begin position="50"/>
        <end position="70"/>
    </location>
</feature>
<evidence type="ECO:0000313" key="2">
    <source>
        <dbReference type="EMBL" id="PIO60821.1"/>
    </source>
</evidence>
<evidence type="ECO:0000313" key="3">
    <source>
        <dbReference type="Proteomes" id="UP000230423"/>
    </source>
</evidence>
<organism evidence="2 3">
    <name type="scientific">Teladorsagia circumcincta</name>
    <name type="common">Brown stomach worm</name>
    <name type="synonym">Ostertagia circumcincta</name>
    <dbReference type="NCBI Taxonomy" id="45464"/>
    <lineage>
        <taxon>Eukaryota</taxon>
        <taxon>Metazoa</taxon>
        <taxon>Ecdysozoa</taxon>
        <taxon>Nematoda</taxon>
        <taxon>Chromadorea</taxon>
        <taxon>Rhabditida</taxon>
        <taxon>Rhabditina</taxon>
        <taxon>Rhabditomorpha</taxon>
        <taxon>Strongyloidea</taxon>
        <taxon>Trichostrongylidae</taxon>
        <taxon>Teladorsagia</taxon>
    </lineage>
</organism>
<dbReference type="InterPro" id="IPR008574">
    <property type="entry name" value="Nematodes_ZYG-11_interact"/>
</dbReference>
<dbReference type="PANTHER" id="PTHR31176">
    <property type="entry name" value="MFS DOMAIN-CONTAINING PROTEIN-RELATED"/>
    <property type="match status" value="1"/>
</dbReference>
<name>A0A2G9TS51_TELCI</name>
<dbReference type="Pfam" id="PF05884">
    <property type="entry name" value="ZYG-11_interact"/>
    <property type="match status" value="1"/>
</dbReference>
<proteinExistence type="predicted"/>
<reference evidence="2 3" key="1">
    <citation type="submission" date="2015-09" db="EMBL/GenBank/DDBJ databases">
        <title>Draft genome of the parasitic nematode Teladorsagia circumcincta isolate WARC Sus (inbred).</title>
        <authorList>
            <person name="Mitreva M."/>
        </authorList>
    </citation>
    <scope>NUCLEOTIDE SEQUENCE [LARGE SCALE GENOMIC DNA]</scope>
    <source>
        <strain evidence="2 3">S</strain>
    </source>
</reference>
<evidence type="ECO:0008006" key="4">
    <source>
        <dbReference type="Google" id="ProtNLM"/>
    </source>
</evidence>
<dbReference type="EMBL" id="KZ354717">
    <property type="protein sequence ID" value="PIO60821.1"/>
    <property type="molecule type" value="Genomic_DNA"/>
</dbReference>